<dbReference type="GO" id="GO:0016020">
    <property type="term" value="C:membrane"/>
    <property type="evidence" value="ECO:0007669"/>
    <property type="project" value="UniProtKB-SubCell"/>
</dbReference>
<proteinExistence type="inferred from homology"/>
<organism evidence="7 8">
    <name type="scientific">[Clostridium] celerecrescens 18A</name>
    <dbReference type="NCBI Taxonomy" id="1286362"/>
    <lineage>
        <taxon>Bacteria</taxon>
        <taxon>Bacillati</taxon>
        <taxon>Bacillota</taxon>
        <taxon>Clostridia</taxon>
        <taxon>Lachnospirales</taxon>
        <taxon>Lachnospiraceae</taxon>
        <taxon>Lacrimispora</taxon>
    </lineage>
</organism>
<evidence type="ECO:0000313" key="8">
    <source>
        <dbReference type="Proteomes" id="UP000231092"/>
    </source>
</evidence>
<keyword evidence="3 6" id="KW-0812">Transmembrane</keyword>
<dbReference type="Gene3D" id="1.20.1260.100">
    <property type="entry name" value="TspO/MBR protein"/>
    <property type="match status" value="1"/>
</dbReference>
<evidence type="ECO:0000256" key="4">
    <source>
        <dbReference type="ARBA" id="ARBA00022989"/>
    </source>
</evidence>
<evidence type="ECO:0000256" key="2">
    <source>
        <dbReference type="ARBA" id="ARBA00007524"/>
    </source>
</evidence>
<dbReference type="RefSeq" id="WP_100304313.1">
    <property type="nucleotide sequence ID" value="NZ_PGET01000001.1"/>
</dbReference>
<feature type="transmembrane region" description="Helical" evidence="6">
    <location>
        <begin position="80"/>
        <end position="98"/>
    </location>
</feature>
<gene>
    <name evidence="7" type="ORF">H171_1188</name>
</gene>
<dbReference type="PIRSF" id="PIRSF005859">
    <property type="entry name" value="PBR"/>
    <property type="match status" value="1"/>
</dbReference>
<reference evidence="7 8" key="1">
    <citation type="submission" date="2017-11" db="EMBL/GenBank/DDBJ databases">
        <title>Understudied soil microbes with underappreciated capabilities: Untangling the Clostridium saccharolyticum group.</title>
        <authorList>
            <person name="Leschine S."/>
        </authorList>
    </citation>
    <scope>NUCLEOTIDE SEQUENCE [LARGE SCALE GENOMIC DNA]</scope>
    <source>
        <strain evidence="7 8">18A</strain>
    </source>
</reference>
<dbReference type="PANTHER" id="PTHR10057">
    <property type="entry name" value="PERIPHERAL-TYPE BENZODIAZEPINE RECEPTOR"/>
    <property type="match status" value="1"/>
</dbReference>
<accession>A0A2M8Z2N8</accession>
<dbReference type="EMBL" id="PGET01000001">
    <property type="protein sequence ID" value="PJJ27718.1"/>
    <property type="molecule type" value="Genomic_DNA"/>
</dbReference>
<evidence type="ECO:0000256" key="3">
    <source>
        <dbReference type="ARBA" id="ARBA00022692"/>
    </source>
</evidence>
<comment type="subcellular location">
    <subcellularLocation>
        <location evidence="1">Membrane</location>
        <topology evidence="1">Multi-pass membrane protein</topology>
    </subcellularLocation>
</comment>
<dbReference type="Pfam" id="PF03073">
    <property type="entry name" value="TspO_MBR"/>
    <property type="match status" value="1"/>
</dbReference>
<keyword evidence="5 6" id="KW-0472">Membrane</keyword>
<evidence type="ECO:0000256" key="5">
    <source>
        <dbReference type="ARBA" id="ARBA00023136"/>
    </source>
</evidence>
<evidence type="ECO:0000256" key="6">
    <source>
        <dbReference type="SAM" id="Phobius"/>
    </source>
</evidence>
<comment type="caution">
    <text evidence="7">The sequence shown here is derived from an EMBL/GenBank/DDBJ whole genome shotgun (WGS) entry which is preliminary data.</text>
</comment>
<feature type="transmembrane region" description="Helical" evidence="6">
    <location>
        <begin position="46"/>
        <end position="68"/>
    </location>
</feature>
<dbReference type="Proteomes" id="UP000231092">
    <property type="component" value="Unassembled WGS sequence"/>
</dbReference>
<protein>
    <submittedName>
        <fullName evidence="7">TspO/MBR related protein</fullName>
    </submittedName>
</protein>
<dbReference type="PANTHER" id="PTHR10057:SF0">
    <property type="entry name" value="TRANSLOCATOR PROTEIN"/>
    <property type="match status" value="1"/>
</dbReference>
<dbReference type="GO" id="GO:0033013">
    <property type="term" value="P:tetrapyrrole metabolic process"/>
    <property type="evidence" value="ECO:0007669"/>
    <property type="project" value="UniProtKB-ARBA"/>
</dbReference>
<dbReference type="InterPro" id="IPR038330">
    <property type="entry name" value="TspO/MBR-related_sf"/>
</dbReference>
<name>A0A2M8Z2N8_9FIRM</name>
<dbReference type="FunFam" id="1.20.1260.100:FF:000001">
    <property type="entry name" value="translocator protein 2"/>
    <property type="match status" value="1"/>
</dbReference>
<feature type="transmembrane region" description="Helical" evidence="6">
    <location>
        <begin position="135"/>
        <end position="153"/>
    </location>
</feature>
<feature type="transmembrane region" description="Helical" evidence="6">
    <location>
        <begin position="104"/>
        <end position="123"/>
    </location>
</feature>
<dbReference type="CDD" id="cd15904">
    <property type="entry name" value="TSPO_MBR"/>
    <property type="match status" value="1"/>
</dbReference>
<evidence type="ECO:0000313" key="7">
    <source>
        <dbReference type="EMBL" id="PJJ27718.1"/>
    </source>
</evidence>
<dbReference type="InterPro" id="IPR004307">
    <property type="entry name" value="TspO_MBR"/>
</dbReference>
<keyword evidence="4 6" id="KW-1133">Transmembrane helix</keyword>
<feature type="transmembrane region" description="Helical" evidence="6">
    <location>
        <begin position="7"/>
        <end position="26"/>
    </location>
</feature>
<evidence type="ECO:0000256" key="1">
    <source>
        <dbReference type="ARBA" id="ARBA00004141"/>
    </source>
</evidence>
<dbReference type="OrthoDB" id="9795496at2"/>
<comment type="similarity">
    <text evidence="2">Belongs to the TspO/BZRP family.</text>
</comment>
<dbReference type="AlphaFoldDB" id="A0A2M8Z2N8"/>
<sequence>MKPINKSALVISILIPLAVGSLSALISGNMSTYSLLNKPSLSPPSYIFPIVWTLLYILMGISSYIIYVSGNDNSTKALKIYALQLFFNFFWSIIFFGFSQYLLAFLWLILLIILIIIMIQQFYKINSVAAYLQIPYLLWCIFAAYLNYTILLMN</sequence>